<accession>A0A2G8RZ83</accession>
<gene>
    <name evidence="4" type="ORF">GSI_11130</name>
</gene>
<keyword evidence="1" id="KW-0175">Coiled coil</keyword>
<evidence type="ECO:0000313" key="4">
    <source>
        <dbReference type="EMBL" id="PIL26794.1"/>
    </source>
</evidence>
<feature type="transmembrane region" description="Helical" evidence="3">
    <location>
        <begin position="119"/>
        <end position="144"/>
    </location>
</feature>
<keyword evidence="5" id="KW-1185">Reference proteome</keyword>
<organism evidence="4 5">
    <name type="scientific">Ganoderma sinense ZZ0214-1</name>
    <dbReference type="NCBI Taxonomy" id="1077348"/>
    <lineage>
        <taxon>Eukaryota</taxon>
        <taxon>Fungi</taxon>
        <taxon>Dikarya</taxon>
        <taxon>Basidiomycota</taxon>
        <taxon>Agaricomycotina</taxon>
        <taxon>Agaricomycetes</taxon>
        <taxon>Polyporales</taxon>
        <taxon>Polyporaceae</taxon>
        <taxon>Ganoderma</taxon>
    </lineage>
</organism>
<reference evidence="4 5" key="1">
    <citation type="journal article" date="2015" name="Sci. Rep.">
        <title>Chromosome-level genome map provides insights into diverse defense mechanisms in the medicinal fungus Ganoderma sinense.</title>
        <authorList>
            <person name="Zhu Y."/>
            <person name="Xu J."/>
            <person name="Sun C."/>
            <person name="Zhou S."/>
            <person name="Xu H."/>
            <person name="Nelson D.R."/>
            <person name="Qian J."/>
            <person name="Song J."/>
            <person name="Luo H."/>
            <person name="Xiang L."/>
            <person name="Li Y."/>
            <person name="Xu Z."/>
            <person name="Ji A."/>
            <person name="Wang L."/>
            <person name="Lu S."/>
            <person name="Hayward A."/>
            <person name="Sun W."/>
            <person name="Li X."/>
            <person name="Schwartz D.C."/>
            <person name="Wang Y."/>
            <person name="Chen S."/>
        </authorList>
    </citation>
    <scope>NUCLEOTIDE SEQUENCE [LARGE SCALE GENOMIC DNA]</scope>
    <source>
        <strain evidence="4 5">ZZ0214-1</strain>
    </source>
</reference>
<keyword evidence="3" id="KW-0472">Membrane</keyword>
<proteinExistence type="predicted"/>
<evidence type="ECO:0000256" key="1">
    <source>
        <dbReference type="SAM" id="Coils"/>
    </source>
</evidence>
<dbReference type="Proteomes" id="UP000230002">
    <property type="component" value="Unassembled WGS sequence"/>
</dbReference>
<dbReference type="CDD" id="cd12087">
    <property type="entry name" value="TM_EGFR-like"/>
    <property type="match status" value="1"/>
</dbReference>
<feature type="region of interest" description="Disordered" evidence="2">
    <location>
        <begin position="178"/>
        <end position="206"/>
    </location>
</feature>
<feature type="coiled-coil region" evidence="1">
    <location>
        <begin position="210"/>
        <end position="270"/>
    </location>
</feature>
<keyword evidence="3" id="KW-1133">Transmembrane helix</keyword>
<keyword evidence="3" id="KW-0812">Transmembrane</keyword>
<evidence type="ECO:0008006" key="6">
    <source>
        <dbReference type="Google" id="ProtNLM"/>
    </source>
</evidence>
<protein>
    <recommendedName>
        <fullName evidence="6">Mid2 domain-containing protein</fullName>
    </recommendedName>
</protein>
<name>A0A2G8RZ83_9APHY</name>
<comment type="caution">
    <text evidence="4">The sequence shown here is derived from an EMBL/GenBank/DDBJ whole genome shotgun (WGS) entry which is preliminary data.</text>
</comment>
<feature type="region of interest" description="Disordered" evidence="2">
    <location>
        <begin position="82"/>
        <end position="117"/>
    </location>
</feature>
<evidence type="ECO:0000313" key="5">
    <source>
        <dbReference type="Proteomes" id="UP000230002"/>
    </source>
</evidence>
<dbReference type="EMBL" id="AYKW01000037">
    <property type="protein sequence ID" value="PIL26794.1"/>
    <property type="molecule type" value="Genomic_DNA"/>
</dbReference>
<sequence length="289" mass="30863">MLPNETITLVNITFSIDGISPSTFIHQPDPNTSTILYNQLVYKNTALDYGPHTLTMTGGHYAILLFDYLTYTTQTNDSDTGTLAATGSGATSTSTNAGQSSSHSNTPTSDPSSPSSTPIGAIAGATVGGVILLFGVALGAFLWGRRRTRSNYARADGGPDTTLLSTAHPVTPWLYGADASDTSGEVPQRPSRSPVAVEGASNTRWTSKRRRELARRLETLQRTRTVLSSEATTSNPPTELVGDGGTVVAMRELEMEISQLRNVLATWNAVRLADRGHDGHLEPLPQYAE</sequence>
<evidence type="ECO:0000256" key="2">
    <source>
        <dbReference type="SAM" id="MobiDB-lite"/>
    </source>
</evidence>
<dbReference type="AlphaFoldDB" id="A0A2G8RZ83"/>
<evidence type="ECO:0000256" key="3">
    <source>
        <dbReference type="SAM" id="Phobius"/>
    </source>
</evidence>